<dbReference type="EMBL" id="JAQIZZ010000004">
    <property type="protein sequence ID" value="KAJ5543982.1"/>
    <property type="molecule type" value="Genomic_DNA"/>
</dbReference>
<dbReference type="PROSITE" id="PS50048">
    <property type="entry name" value="ZN2_CY6_FUNGAL_2"/>
    <property type="match status" value="1"/>
</dbReference>
<evidence type="ECO:0000256" key="2">
    <source>
        <dbReference type="ARBA" id="ARBA00023125"/>
    </source>
</evidence>
<keyword evidence="6" id="KW-0472">Membrane</keyword>
<keyword evidence="9" id="KW-1185">Reference proteome</keyword>
<keyword evidence="1" id="KW-0805">Transcription regulation</keyword>
<dbReference type="InterPro" id="IPR036864">
    <property type="entry name" value="Zn2-C6_fun-type_DNA-bd_sf"/>
</dbReference>
<keyword evidence="4" id="KW-0539">Nucleus</keyword>
<sequence length="674" mass="75680">MEPLTYSTSRRAQRPPVRAACLICRASKTRCDGREPCSNCRNKRKECNYRASRRGGPRKGAKYENSKRNADAENFRLPQTPTNSAGYSATGNQAHPLNVAGGVNPIHGIQDFDNSFSILSATGDNCHCWNQLHRDEEPSNHQTARFESSTSLTMRAYENEADILNAYYVFIHPYLPLLPPPAILQYEDRPAIVRIQDENFSSPEVLPYWPVSPLSLALSAILVLIPPPGDISHAPKTALRREYSEIYANHALESIDRDIELLRLTPRAGGSGINPSQCVRHPLHPNVELKLESILALVALCTYEYCQRGNISKMRFRANQAVTTAMDMSLHDLGKEGIETYESQKRTWWMTIYMAYFSSVLNVSPPIILADDPRISTPYPEFHVPLEPWPLVLKAHRALFTSTEMLKNLEAGSKGLPVSPSEGKLNELHTYIQSLVMESDRPLPVMDRQDAEASAANGIWIIARILIHTARIRLHRLKAFLDAPIFLQKYCGLTSINGPGSSSTLSRSINRIKDLENIFPFTEQQSSSICLASALVVARSFNNLPPPIPDPTELDTSAEDAGFSERNKYSVSRFRRYPHIFPYFACCAMQSCYALLMVLYKVRASKVSDRLSTCYHLLNHPIPGTEVQDSERLVEEIRHAVESLRTFLLQNAAFEGVDGMRSEIEGALHAAFFY</sequence>
<feature type="compositionally biased region" description="Basic and acidic residues" evidence="5">
    <location>
        <begin position="61"/>
        <end position="74"/>
    </location>
</feature>
<dbReference type="InterPro" id="IPR001138">
    <property type="entry name" value="Zn2Cys6_DnaBD"/>
</dbReference>
<evidence type="ECO:0000313" key="8">
    <source>
        <dbReference type="EMBL" id="KAJ5543982.1"/>
    </source>
</evidence>
<protein>
    <recommendedName>
        <fullName evidence="7">Zn(2)-C6 fungal-type domain-containing protein</fullName>
    </recommendedName>
</protein>
<evidence type="ECO:0000313" key="9">
    <source>
        <dbReference type="Proteomes" id="UP001220324"/>
    </source>
</evidence>
<comment type="caution">
    <text evidence="8">The sequence shown here is derived from an EMBL/GenBank/DDBJ whole genome shotgun (WGS) entry which is preliminary data.</text>
</comment>
<proteinExistence type="predicted"/>
<evidence type="ECO:0000256" key="4">
    <source>
        <dbReference type="ARBA" id="ARBA00023242"/>
    </source>
</evidence>
<keyword evidence="6" id="KW-1133">Transmembrane helix</keyword>
<keyword evidence="3" id="KW-0804">Transcription</keyword>
<dbReference type="Pfam" id="PF00172">
    <property type="entry name" value="Zn_clus"/>
    <property type="match status" value="1"/>
</dbReference>
<evidence type="ECO:0000256" key="3">
    <source>
        <dbReference type="ARBA" id="ARBA00023163"/>
    </source>
</evidence>
<dbReference type="PANTHER" id="PTHR47431">
    <property type="entry name" value="ZN(II)2CYS6 TRANSCRIPTION FACTOR (EUROFUNG)-RELATED"/>
    <property type="match status" value="1"/>
</dbReference>
<keyword evidence="6" id="KW-0812">Transmembrane</keyword>
<feature type="transmembrane region" description="Helical" evidence="6">
    <location>
        <begin position="580"/>
        <end position="600"/>
    </location>
</feature>
<evidence type="ECO:0000256" key="1">
    <source>
        <dbReference type="ARBA" id="ARBA00023015"/>
    </source>
</evidence>
<dbReference type="AlphaFoldDB" id="A0AAD6CXV2"/>
<evidence type="ECO:0000256" key="6">
    <source>
        <dbReference type="SAM" id="Phobius"/>
    </source>
</evidence>
<dbReference type="Proteomes" id="UP001220324">
    <property type="component" value="Unassembled WGS sequence"/>
</dbReference>
<keyword evidence="2" id="KW-0238">DNA-binding</keyword>
<dbReference type="PANTHER" id="PTHR47431:SF5">
    <property type="entry name" value="ZN(II)2CYS6 TRANSCRIPTION FACTOR (EUROFUNG)"/>
    <property type="match status" value="1"/>
</dbReference>
<feature type="region of interest" description="Disordered" evidence="5">
    <location>
        <begin position="51"/>
        <end position="83"/>
    </location>
</feature>
<dbReference type="CDD" id="cd12148">
    <property type="entry name" value="fungal_TF_MHR"/>
    <property type="match status" value="1"/>
</dbReference>
<reference evidence="8 9" key="1">
    <citation type="journal article" date="2023" name="IMA Fungus">
        <title>Comparative genomic study of the Penicillium genus elucidates a diverse pangenome and 15 lateral gene transfer events.</title>
        <authorList>
            <person name="Petersen C."/>
            <person name="Sorensen T."/>
            <person name="Nielsen M.R."/>
            <person name="Sondergaard T.E."/>
            <person name="Sorensen J.L."/>
            <person name="Fitzpatrick D.A."/>
            <person name="Frisvad J.C."/>
            <person name="Nielsen K.L."/>
        </authorList>
    </citation>
    <scope>NUCLEOTIDE SEQUENCE [LARGE SCALE GENOMIC DNA]</scope>
    <source>
        <strain evidence="8 9">IBT 35679</strain>
    </source>
</reference>
<dbReference type="PROSITE" id="PS00463">
    <property type="entry name" value="ZN2_CY6_FUNGAL_1"/>
    <property type="match status" value="1"/>
</dbReference>
<name>A0AAD6CXV2_9EURO</name>
<organism evidence="8 9">
    <name type="scientific">Penicillium frequentans</name>
    <dbReference type="NCBI Taxonomy" id="3151616"/>
    <lineage>
        <taxon>Eukaryota</taxon>
        <taxon>Fungi</taxon>
        <taxon>Dikarya</taxon>
        <taxon>Ascomycota</taxon>
        <taxon>Pezizomycotina</taxon>
        <taxon>Eurotiomycetes</taxon>
        <taxon>Eurotiomycetidae</taxon>
        <taxon>Eurotiales</taxon>
        <taxon>Aspergillaceae</taxon>
        <taxon>Penicillium</taxon>
    </lineage>
</organism>
<dbReference type="CDD" id="cd00067">
    <property type="entry name" value="GAL4"/>
    <property type="match status" value="1"/>
</dbReference>
<dbReference type="GO" id="GO:0000981">
    <property type="term" value="F:DNA-binding transcription factor activity, RNA polymerase II-specific"/>
    <property type="evidence" value="ECO:0007669"/>
    <property type="project" value="InterPro"/>
</dbReference>
<feature type="domain" description="Zn(2)-C6 fungal-type" evidence="7">
    <location>
        <begin position="20"/>
        <end position="49"/>
    </location>
</feature>
<accession>A0AAD6CXV2</accession>
<feature type="compositionally biased region" description="Basic residues" evidence="5">
    <location>
        <begin position="51"/>
        <end position="60"/>
    </location>
</feature>
<dbReference type="GO" id="GO:0003677">
    <property type="term" value="F:DNA binding"/>
    <property type="evidence" value="ECO:0007669"/>
    <property type="project" value="UniProtKB-KW"/>
</dbReference>
<dbReference type="Gene3D" id="4.10.240.10">
    <property type="entry name" value="Zn(2)-C6 fungal-type DNA-binding domain"/>
    <property type="match status" value="1"/>
</dbReference>
<dbReference type="SMART" id="SM00066">
    <property type="entry name" value="GAL4"/>
    <property type="match status" value="1"/>
</dbReference>
<dbReference type="SUPFAM" id="SSF57701">
    <property type="entry name" value="Zn2/Cys6 DNA-binding domain"/>
    <property type="match status" value="1"/>
</dbReference>
<evidence type="ECO:0000259" key="7">
    <source>
        <dbReference type="PROSITE" id="PS50048"/>
    </source>
</evidence>
<dbReference type="GO" id="GO:0008270">
    <property type="term" value="F:zinc ion binding"/>
    <property type="evidence" value="ECO:0007669"/>
    <property type="project" value="InterPro"/>
</dbReference>
<gene>
    <name evidence="8" type="ORF">N7494_005261</name>
</gene>
<evidence type="ECO:0000256" key="5">
    <source>
        <dbReference type="SAM" id="MobiDB-lite"/>
    </source>
</evidence>